<dbReference type="EMBL" id="JAUSUW010000018">
    <property type="protein sequence ID" value="MDQ0423292.1"/>
    <property type="molecule type" value="Genomic_DNA"/>
</dbReference>
<evidence type="ECO:0000313" key="2">
    <source>
        <dbReference type="EMBL" id="MDQ0423292.1"/>
    </source>
</evidence>
<evidence type="ECO:0000259" key="1">
    <source>
        <dbReference type="Pfam" id="PF08241"/>
    </source>
</evidence>
<protein>
    <submittedName>
        <fullName evidence="2">SAM-dependent methyltransferase</fullName>
    </submittedName>
</protein>
<evidence type="ECO:0000313" key="3">
    <source>
        <dbReference type="Proteomes" id="UP001238496"/>
    </source>
</evidence>
<dbReference type="RefSeq" id="WP_307376984.1">
    <property type="nucleotide sequence ID" value="NZ_JAUSUW010000018.1"/>
</dbReference>
<keyword evidence="2" id="KW-0489">Methyltransferase</keyword>
<keyword evidence="3" id="KW-1185">Reference proteome</keyword>
<accession>A0ABU0GFD2</accession>
<sequence length="187" mass="21057">MTASEDYFSYLKGRSLTGLIYRNWWLYPRISRYLPGSVLDVGCGIGDFLRFRRDAIGVDIIPAAVDWCRTLGLDARLMEVNQLPFGDATFDGVVLDNVLEHVAEPHALVAEVVRVLKPAARVVVGVPGRKGYASDPDHKVFYDEAKLVGLLQNYGLKQKKLFHMPVEAKFLDRCLSQYCLYGVFERG</sequence>
<dbReference type="InterPro" id="IPR029063">
    <property type="entry name" value="SAM-dependent_MTases_sf"/>
</dbReference>
<dbReference type="GO" id="GO:0032259">
    <property type="term" value="P:methylation"/>
    <property type="evidence" value="ECO:0007669"/>
    <property type="project" value="UniProtKB-KW"/>
</dbReference>
<dbReference type="Pfam" id="PF08241">
    <property type="entry name" value="Methyltransf_11"/>
    <property type="match status" value="1"/>
</dbReference>
<dbReference type="PANTHER" id="PTHR43861">
    <property type="entry name" value="TRANS-ACONITATE 2-METHYLTRANSFERASE-RELATED"/>
    <property type="match status" value="1"/>
</dbReference>
<dbReference type="InterPro" id="IPR013216">
    <property type="entry name" value="Methyltransf_11"/>
</dbReference>
<dbReference type="CDD" id="cd02440">
    <property type="entry name" value="AdoMet_MTases"/>
    <property type="match status" value="1"/>
</dbReference>
<dbReference type="GO" id="GO:0008168">
    <property type="term" value="F:methyltransferase activity"/>
    <property type="evidence" value="ECO:0007669"/>
    <property type="project" value="UniProtKB-KW"/>
</dbReference>
<feature type="domain" description="Methyltransferase type 11" evidence="1">
    <location>
        <begin position="39"/>
        <end position="123"/>
    </location>
</feature>
<dbReference type="SUPFAM" id="SSF53335">
    <property type="entry name" value="S-adenosyl-L-methionine-dependent methyltransferases"/>
    <property type="match status" value="1"/>
</dbReference>
<dbReference type="Gene3D" id="3.40.50.150">
    <property type="entry name" value="Vaccinia Virus protein VP39"/>
    <property type="match status" value="1"/>
</dbReference>
<gene>
    <name evidence="2" type="ORF">J2045_004344</name>
</gene>
<name>A0ABU0GFD2_9HYPH</name>
<reference evidence="2 3" key="1">
    <citation type="submission" date="2023-07" db="EMBL/GenBank/DDBJ databases">
        <title>Genomic Encyclopedia of Type Strains, Phase IV (KMG-IV): sequencing the most valuable type-strain genomes for metagenomic binning, comparative biology and taxonomic classification.</title>
        <authorList>
            <person name="Goeker M."/>
        </authorList>
    </citation>
    <scope>NUCLEOTIDE SEQUENCE [LARGE SCALE GENOMIC DNA]</scope>
    <source>
        <strain evidence="2 3">DSM 1111</strain>
    </source>
</reference>
<proteinExistence type="predicted"/>
<keyword evidence="2" id="KW-0808">Transferase</keyword>
<comment type="caution">
    <text evidence="2">The sequence shown here is derived from an EMBL/GenBank/DDBJ whole genome shotgun (WGS) entry which is preliminary data.</text>
</comment>
<dbReference type="Proteomes" id="UP001238496">
    <property type="component" value="Unassembled WGS sequence"/>
</dbReference>
<organism evidence="2 3">
    <name type="scientific">Peteryoungia aggregata LMG 23059</name>
    <dbReference type="NCBI Taxonomy" id="1368425"/>
    <lineage>
        <taxon>Bacteria</taxon>
        <taxon>Pseudomonadati</taxon>
        <taxon>Pseudomonadota</taxon>
        <taxon>Alphaproteobacteria</taxon>
        <taxon>Hyphomicrobiales</taxon>
        <taxon>Rhizobiaceae</taxon>
        <taxon>Peteryoungia</taxon>
    </lineage>
</organism>